<evidence type="ECO:0008006" key="4">
    <source>
        <dbReference type="Google" id="ProtNLM"/>
    </source>
</evidence>
<dbReference type="EMBL" id="JBDPZC010000002">
    <property type="protein sequence ID" value="MEO3712554.1"/>
    <property type="molecule type" value="Genomic_DNA"/>
</dbReference>
<protein>
    <recommendedName>
        <fullName evidence="4">Lipoprotein</fullName>
    </recommendedName>
</protein>
<proteinExistence type="predicted"/>
<keyword evidence="1" id="KW-0732">Signal</keyword>
<dbReference type="Proteomes" id="UP001462640">
    <property type="component" value="Unassembled WGS sequence"/>
</dbReference>
<sequence>MNTQRLLPSSLSLLTTALLLSACGGGGGGGGTEPQPGRQPLAITSSNYQTVAAQGVGAGTYMMSAGAGNVLGVDAQTLPQPLWVAQQQALRLAERFKQAQGTAMVQGATTTVVQTCSLGGSVEVTINDANGNQLLDSGDSMAIKASACKEAGGTLDGTMDYSLKAVTGNFGSSQYSATIGVKLGNLRVTSSSGTVTGQGEFQMTIAATGVNVTSVAMSIPSFTTSGTVAGSSFQSSITGFNLNVSTVASGFGYRATLTFGGTVNSTALESRDITVSTPVALVQESSLGYPSSGQVLVKGANGSQVRVTVQGSGRALLELDANGDNVFETSTTKSWAELQG</sequence>
<dbReference type="PROSITE" id="PS51257">
    <property type="entry name" value="PROKAR_LIPOPROTEIN"/>
    <property type="match status" value="1"/>
</dbReference>
<evidence type="ECO:0000313" key="3">
    <source>
        <dbReference type="Proteomes" id="UP001462640"/>
    </source>
</evidence>
<feature type="signal peptide" evidence="1">
    <location>
        <begin position="1"/>
        <end position="22"/>
    </location>
</feature>
<feature type="chain" id="PRO_5045885388" description="Lipoprotein" evidence="1">
    <location>
        <begin position="23"/>
        <end position="340"/>
    </location>
</feature>
<reference evidence="2 3" key="1">
    <citation type="submission" date="2024-05" db="EMBL/GenBank/DDBJ databases">
        <title>Roseateles sp. 2.12 16S ribosomal RNA gene Genome sequencing and assembly.</title>
        <authorList>
            <person name="Woo H."/>
        </authorList>
    </citation>
    <scope>NUCLEOTIDE SEQUENCE [LARGE SCALE GENOMIC DNA]</scope>
    <source>
        <strain evidence="2 3">2.12</strain>
    </source>
</reference>
<evidence type="ECO:0000256" key="1">
    <source>
        <dbReference type="SAM" id="SignalP"/>
    </source>
</evidence>
<gene>
    <name evidence="2" type="ORF">ABDJ40_07210</name>
</gene>
<accession>A0ABV0GBY5</accession>
<dbReference type="RefSeq" id="WP_347608122.1">
    <property type="nucleotide sequence ID" value="NZ_JBDPZC010000002.1"/>
</dbReference>
<name>A0ABV0GBY5_9BURK</name>
<keyword evidence="3" id="KW-1185">Reference proteome</keyword>
<comment type="caution">
    <text evidence="2">The sequence shown here is derived from an EMBL/GenBank/DDBJ whole genome shotgun (WGS) entry which is preliminary data.</text>
</comment>
<evidence type="ECO:0000313" key="2">
    <source>
        <dbReference type="EMBL" id="MEO3712554.1"/>
    </source>
</evidence>
<organism evidence="2 3">
    <name type="scientific">Roseateles flavus</name>
    <dbReference type="NCBI Taxonomy" id="3149041"/>
    <lineage>
        <taxon>Bacteria</taxon>
        <taxon>Pseudomonadati</taxon>
        <taxon>Pseudomonadota</taxon>
        <taxon>Betaproteobacteria</taxon>
        <taxon>Burkholderiales</taxon>
        <taxon>Sphaerotilaceae</taxon>
        <taxon>Roseateles</taxon>
    </lineage>
</organism>